<evidence type="ECO:0000259" key="1">
    <source>
        <dbReference type="Pfam" id="PF13577"/>
    </source>
</evidence>
<dbReference type="InterPro" id="IPR032710">
    <property type="entry name" value="NTF2-like_dom_sf"/>
</dbReference>
<name>A0A7Y9GDP4_9ACTN</name>
<comment type="caution">
    <text evidence="2">The sequence shown here is derived from an EMBL/GenBank/DDBJ whole genome shotgun (WGS) entry which is preliminary data.</text>
</comment>
<protein>
    <recommendedName>
        <fullName evidence="1">SnoaL-like domain-containing protein</fullName>
    </recommendedName>
</protein>
<dbReference type="EMBL" id="JACCBT010000001">
    <property type="protein sequence ID" value="NYE14568.1"/>
    <property type="molecule type" value="Genomic_DNA"/>
</dbReference>
<dbReference type="SUPFAM" id="SSF54427">
    <property type="entry name" value="NTF2-like"/>
    <property type="match status" value="1"/>
</dbReference>
<dbReference type="Gene3D" id="3.10.450.50">
    <property type="match status" value="1"/>
</dbReference>
<reference evidence="2 3" key="1">
    <citation type="submission" date="2020-07" db="EMBL/GenBank/DDBJ databases">
        <title>Sequencing the genomes of 1000 actinobacteria strains.</title>
        <authorList>
            <person name="Klenk H.-P."/>
        </authorList>
    </citation>
    <scope>NUCLEOTIDE SEQUENCE [LARGE SCALE GENOMIC DNA]</scope>
    <source>
        <strain evidence="2 3">DSM 43461</strain>
    </source>
</reference>
<evidence type="ECO:0000313" key="2">
    <source>
        <dbReference type="EMBL" id="NYE14568.1"/>
    </source>
</evidence>
<keyword evidence="3" id="KW-1185">Reference proteome</keyword>
<gene>
    <name evidence="2" type="ORF">BJ999_004864</name>
</gene>
<evidence type="ECO:0000313" key="3">
    <source>
        <dbReference type="Proteomes" id="UP000591272"/>
    </source>
</evidence>
<sequence>MPTTAPTTVAPAELRADIDNFYAWHMQLLDAGRVEEWAGAFTSDGVFDAQGHPEPVRGRENIRSASRAVADKLAEAGIVRRHWLGMSHISPGDGNVRVVSYALVFQSSKEKGTLLHASTTCEDILVPDGGSWLIRERVVRVDGIS</sequence>
<proteinExistence type="predicted"/>
<dbReference type="CDD" id="cd00531">
    <property type="entry name" value="NTF2_like"/>
    <property type="match status" value="1"/>
</dbReference>
<dbReference type="Pfam" id="PF13577">
    <property type="entry name" value="SnoaL_4"/>
    <property type="match status" value="1"/>
</dbReference>
<dbReference type="Proteomes" id="UP000591272">
    <property type="component" value="Unassembled WGS sequence"/>
</dbReference>
<feature type="domain" description="SnoaL-like" evidence="1">
    <location>
        <begin position="12"/>
        <end position="137"/>
    </location>
</feature>
<dbReference type="RefSeq" id="WP_179835419.1">
    <property type="nucleotide sequence ID" value="NZ_BMRD01000033.1"/>
</dbReference>
<accession>A0A7Y9GDP4</accession>
<dbReference type="InterPro" id="IPR037401">
    <property type="entry name" value="SnoaL-like"/>
</dbReference>
<dbReference type="AlphaFoldDB" id="A0A7Y9GDP4"/>
<organism evidence="2 3">
    <name type="scientific">Actinomadura citrea</name>
    <dbReference type="NCBI Taxonomy" id="46158"/>
    <lineage>
        <taxon>Bacteria</taxon>
        <taxon>Bacillati</taxon>
        <taxon>Actinomycetota</taxon>
        <taxon>Actinomycetes</taxon>
        <taxon>Streptosporangiales</taxon>
        <taxon>Thermomonosporaceae</taxon>
        <taxon>Actinomadura</taxon>
    </lineage>
</organism>